<reference evidence="2" key="1">
    <citation type="submission" date="2016-06" db="EMBL/GenBank/DDBJ databases">
        <title>Parallel loss of symbiosis genes in relatives of nitrogen-fixing non-legume Parasponia.</title>
        <authorList>
            <person name="Van Velzen R."/>
            <person name="Holmer R."/>
            <person name="Bu F."/>
            <person name="Rutten L."/>
            <person name="Van Zeijl A."/>
            <person name="Liu W."/>
            <person name="Santuari L."/>
            <person name="Cao Q."/>
            <person name="Sharma T."/>
            <person name="Shen D."/>
            <person name="Roswanjaya Y."/>
            <person name="Wardhani T."/>
            <person name="Kalhor M.S."/>
            <person name="Jansen J."/>
            <person name="Van den Hoogen J."/>
            <person name="Gungor B."/>
            <person name="Hartog M."/>
            <person name="Hontelez J."/>
            <person name="Verver J."/>
            <person name="Yang W.-C."/>
            <person name="Schijlen E."/>
            <person name="Repin R."/>
            <person name="Schilthuizen M."/>
            <person name="Schranz E."/>
            <person name="Heidstra R."/>
            <person name="Miyata K."/>
            <person name="Fedorova E."/>
            <person name="Kohlen W."/>
            <person name="Bisseling T."/>
            <person name="Smit S."/>
            <person name="Geurts R."/>
        </authorList>
    </citation>
    <scope>NUCLEOTIDE SEQUENCE [LARGE SCALE GENOMIC DNA]</scope>
    <source>
        <strain evidence="2">cv. RG33-2</strain>
    </source>
</reference>
<proteinExistence type="predicted"/>
<name>A0A2P5CRR9_TREOI</name>
<comment type="caution">
    <text evidence="1">The sequence shown here is derived from an EMBL/GenBank/DDBJ whole genome shotgun (WGS) entry which is preliminary data.</text>
</comment>
<evidence type="ECO:0008006" key="3">
    <source>
        <dbReference type="Google" id="ProtNLM"/>
    </source>
</evidence>
<organism evidence="1 2">
    <name type="scientific">Trema orientale</name>
    <name type="common">Charcoal tree</name>
    <name type="synonym">Celtis orientalis</name>
    <dbReference type="NCBI Taxonomy" id="63057"/>
    <lineage>
        <taxon>Eukaryota</taxon>
        <taxon>Viridiplantae</taxon>
        <taxon>Streptophyta</taxon>
        <taxon>Embryophyta</taxon>
        <taxon>Tracheophyta</taxon>
        <taxon>Spermatophyta</taxon>
        <taxon>Magnoliopsida</taxon>
        <taxon>eudicotyledons</taxon>
        <taxon>Gunneridae</taxon>
        <taxon>Pentapetalae</taxon>
        <taxon>rosids</taxon>
        <taxon>fabids</taxon>
        <taxon>Rosales</taxon>
        <taxon>Cannabaceae</taxon>
        <taxon>Trema</taxon>
    </lineage>
</organism>
<accession>A0A2P5CRR9</accession>
<dbReference type="OrthoDB" id="10561619at2759"/>
<keyword evidence="2" id="KW-1185">Reference proteome</keyword>
<dbReference type="InParanoid" id="A0A2P5CRR9"/>
<protein>
    <recommendedName>
        <fullName evidence="3">Pentatricopeptide repeat</fullName>
    </recommendedName>
</protein>
<dbReference type="AlphaFoldDB" id="A0A2P5CRR9"/>
<evidence type="ECO:0000313" key="1">
    <source>
        <dbReference type="EMBL" id="PON63702.1"/>
    </source>
</evidence>
<sequence>MALNLCRRVLDKVLKPDSTIRCRQVFGWCLDHGILPTVVTWNILVRALLNNGAMT</sequence>
<gene>
    <name evidence="1" type="ORF">TorRG33x02_275640</name>
</gene>
<dbReference type="Proteomes" id="UP000237000">
    <property type="component" value="Unassembled WGS sequence"/>
</dbReference>
<dbReference type="EMBL" id="JXTC01000334">
    <property type="protein sequence ID" value="PON63702.1"/>
    <property type="molecule type" value="Genomic_DNA"/>
</dbReference>
<evidence type="ECO:0000313" key="2">
    <source>
        <dbReference type="Proteomes" id="UP000237000"/>
    </source>
</evidence>